<evidence type="ECO:0000256" key="11">
    <source>
        <dbReference type="ARBA" id="ARBA00031473"/>
    </source>
</evidence>
<dbReference type="RefSeq" id="XP_017858741.1">
    <property type="nucleotide sequence ID" value="XM_018003252.1"/>
</dbReference>
<keyword evidence="4" id="KW-0808">Transferase</keyword>
<feature type="domain" description="Cytidyltransferase-like" evidence="13">
    <location>
        <begin position="37"/>
        <end position="161"/>
    </location>
</feature>
<comment type="similarity">
    <text evidence="2">Belongs to the cytidylyltransferase family.</text>
</comment>
<evidence type="ECO:0000256" key="3">
    <source>
        <dbReference type="ARBA" id="ARBA00022516"/>
    </source>
</evidence>
<gene>
    <name evidence="15" type="primary">LOC108610886</name>
</gene>
<dbReference type="PANTHER" id="PTHR45780">
    <property type="entry name" value="ETHANOLAMINE-PHOSPHATE CYTIDYLYLTRANSFERASE"/>
    <property type="match status" value="1"/>
</dbReference>
<proteinExistence type="inferred from homology"/>
<reference evidence="14" key="1">
    <citation type="journal article" date="1997" name="Nucleic Acids Res.">
        <title>tRNAscan-SE: a program for improved detection of transfer RNA genes in genomic sequence.</title>
        <authorList>
            <person name="Lowe T.M."/>
            <person name="Eddy S.R."/>
        </authorList>
    </citation>
    <scope>NUCLEOTIDE SEQUENCE [LARGE SCALE GENOMIC DNA]</scope>
</reference>
<reference evidence="15" key="3">
    <citation type="submission" date="2025-08" db="UniProtKB">
        <authorList>
            <consortium name="RefSeq"/>
        </authorList>
    </citation>
    <scope>IDENTIFICATION</scope>
    <source>
        <tissue evidence="15">Whole organism</tissue>
    </source>
</reference>
<dbReference type="PANTHER" id="PTHR45780:SF2">
    <property type="entry name" value="ETHANOLAMINE-PHOSPHATE CYTIDYLYLTRANSFERASE"/>
    <property type="match status" value="1"/>
</dbReference>
<evidence type="ECO:0000256" key="10">
    <source>
        <dbReference type="ARBA" id="ARBA00024221"/>
    </source>
</evidence>
<dbReference type="GeneID" id="108610886"/>
<evidence type="ECO:0000313" key="15">
    <source>
        <dbReference type="RefSeq" id="XP_017858741.1"/>
    </source>
</evidence>
<feature type="region of interest" description="Disordered" evidence="12">
    <location>
        <begin position="1"/>
        <end position="25"/>
    </location>
</feature>
<evidence type="ECO:0000259" key="13">
    <source>
        <dbReference type="Pfam" id="PF01467"/>
    </source>
</evidence>
<evidence type="ECO:0000256" key="8">
    <source>
        <dbReference type="ARBA" id="ARBA00023264"/>
    </source>
</evidence>
<reference evidence="14" key="2">
    <citation type="journal article" date="2016" name="G3 (Bethesda)">
        <title>Genome Evolution in Three Species of Cactophilic Drosophila.</title>
        <authorList>
            <person name="Sanchez-Flores A."/>
            <person name="Penazola F."/>
            <person name="Carpinteyro-Ponce J."/>
            <person name="Nazario-Yepiz N."/>
            <person name="Abreu-Goodger C."/>
            <person name="Machado C.A."/>
            <person name="Markow T.A."/>
        </authorList>
    </citation>
    <scope>NUCLEOTIDE SEQUENCE [LARGE SCALE GENOMIC DNA]</scope>
</reference>
<evidence type="ECO:0000256" key="4">
    <source>
        <dbReference type="ARBA" id="ARBA00022679"/>
    </source>
</evidence>
<comment type="pathway">
    <text evidence="1">Lipid metabolism.</text>
</comment>
<sequence>MSDKLVNGTCSSNGNGNGNGDASNKKCNGTRKEVRVWCDGCYDMVHFGHANSLRQAKALGDKVIVGIHTDEEITKHKGPPVFTEEERVKMVKGIKWVDEVVLGAPYVTTLEVLDQNDCDFCVHGDDITMTAEGVDTYHLVKSANRYKEVKRTAGVSTTDLVGRMLLLTRNHFRQGSAEYDIEKEAKLLKIQQLQSRLGSSNMGQDSAAKSPWTGCSQFLPTTQKIIQFSDGKSPNPGDKIVYVAGAFDLFHVGHLDFLEKARKLGDYLIVGLHTDPVVNSYKGSNYPIMNLHERVLSVLACKFVNEVVIGAPYCVTEELLDHFKIDVVCHGRTPIALEDGKVDPYAVPKTRAIFELIDSGNDMTTERIVERIILHRLEYERRNQAKEKKEIEAFEALQRQKQTQKAG</sequence>
<dbReference type="InterPro" id="IPR004821">
    <property type="entry name" value="Cyt_trans-like"/>
</dbReference>
<dbReference type="NCBIfam" id="TIGR00125">
    <property type="entry name" value="cyt_tran_rel"/>
    <property type="match status" value="2"/>
</dbReference>
<keyword evidence="14" id="KW-1185">Reference proteome</keyword>
<dbReference type="Pfam" id="PF01467">
    <property type="entry name" value="CTP_transf_like"/>
    <property type="match status" value="2"/>
</dbReference>
<evidence type="ECO:0000256" key="7">
    <source>
        <dbReference type="ARBA" id="ARBA00023209"/>
    </source>
</evidence>
<accession>A0ABM1NUV5</accession>
<dbReference type="CDD" id="cd02173">
    <property type="entry name" value="ECT"/>
    <property type="match status" value="1"/>
</dbReference>
<keyword evidence="8" id="KW-1208">Phospholipid metabolism</keyword>
<feature type="domain" description="Cytidyltransferase-like" evidence="13">
    <location>
        <begin position="243"/>
        <end position="334"/>
    </location>
</feature>
<evidence type="ECO:0000256" key="12">
    <source>
        <dbReference type="SAM" id="MobiDB-lite"/>
    </source>
</evidence>
<evidence type="ECO:0000256" key="2">
    <source>
        <dbReference type="ARBA" id="ARBA00010101"/>
    </source>
</evidence>
<evidence type="ECO:0000256" key="1">
    <source>
        <dbReference type="ARBA" id="ARBA00005189"/>
    </source>
</evidence>
<dbReference type="GO" id="GO:0016779">
    <property type="term" value="F:nucleotidyltransferase activity"/>
    <property type="evidence" value="ECO:0007669"/>
    <property type="project" value="UniProtKB-KW"/>
</dbReference>
<dbReference type="InterPro" id="IPR014729">
    <property type="entry name" value="Rossmann-like_a/b/a_fold"/>
</dbReference>
<evidence type="ECO:0000256" key="9">
    <source>
        <dbReference type="ARBA" id="ARBA00024191"/>
    </source>
</evidence>
<organism evidence="14 15">
    <name type="scientific">Drosophila arizonae</name>
    <name type="common">Fruit fly</name>
    <dbReference type="NCBI Taxonomy" id="7263"/>
    <lineage>
        <taxon>Eukaryota</taxon>
        <taxon>Metazoa</taxon>
        <taxon>Ecdysozoa</taxon>
        <taxon>Arthropoda</taxon>
        <taxon>Hexapoda</taxon>
        <taxon>Insecta</taxon>
        <taxon>Pterygota</taxon>
        <taxon>Neoptera</taxon>
        <taxon>Endopterygota</taxon>
        <taxon>Diptera</taxon>
        <taxon>Brachycera</taxon>
        <taxon>Muscomorpha</taxon>
        <taxon>Ephydroidea</taxon>
        <taxon>Drosophilidae</taxon>
        <taxon>Drosophila</taxon>
    </lineage>
</organism>
<keyword evidence="3" id="KW-0444">Lipid biosynthesis</keyword>
<dbReference type="InterPro" id="IPR041723">
    <property type="entry name" value="CCT"/>
</dbReference>
<dbReference type="InterPro" id="IPR044608">
    <property type="entry name" value="Ect1/PCYT2"/>
</dbReference>
<dbReference type="EC" id="2.7.7.14" evidence="10"/>
<keyword evidence="6" id="KW-0443">Lipid metabolism</keyword>
<name>A0ABM1NUV5_DROAR</name>
<evidence type="ECO:0000256" key="5">
    <source>
        <dbReference type="ARBA" id="ARBA00022695"/>
    </source>
</evidence>
<comment type="pathway">
    <text evidence="9">Phospholipid metabolism; phosphatidylethanolamine biosynthesis; phosphatidylethanolamine from ethanolamine: step 2/3.</text>
</comment>
<protein>
    <recommendedName>
        <fullName evidence="10">ethanolamine-phosphate cytidylyltransferase</fullName>
        <ecNumber evidence="10">2.7.7.14</ecNumber>
    </recommendedName>
    <alternativeName>
        <fullName evidence="11">CTP:phosphoethanolamine cytidylyltransferase</fullName>
    </alternativeName>
</protein>
<keyword evidence="5 15" id="KW-0548">Nucleotidyltransferase</keyword>
<dbReference type="Proteomes" id="UP000694904">
    <property type="component" value="Chromosome 3"/>
</dbReference>
<dbReference type="SUPFAM" id="SSF52374">
    <property type="entry name" value="Nucleotidylyl transferase"/>
    <property type="match status" value="2"/>
</dbReference>
<evidence type="ECO:0000313" key="14">
    <source>
        <dbReference type="Proteomes" id="UP000694904"/>
    </source>
</evidence>
<keyword evidence="7" id="KW-0594">Phospholipid biosynthesis</keyword>
<dbReference type="Gene3D" id="3.40.50.620">
    <property type="entry name" value="HUPs"/>
    <property type="match status" value="2"/>
</dbReference>
<dbReference type="CDD" id="cd02174">
    <property type="entry name" value="CCT"/>
    <property type="match status" value="1"/>
</dbReference>
<evidence type="ECO:0000256" key="6">
    <source>
        <dbReference type="ARBA" id="ARBA00023098"/>
    </source>
</evidence>